<evidence type="ECO:0000313" key="4">
    <source>
        <dbReference type="Proteomes" id="UP001589896"/>
    </source>
</evidence>
<feature type="compositionally biased region" description="Basic and acidic residues" evidence="1">
    <location>
        <begin position="579"/>
        <end position="588"/>
    </location>
</feature>
<sequence length="662" mass="71353">MTSATDTRPAGTVADLVEQAKEVYADDAEARAALASYARRLDEPLRVAIAGMVKAGKSTLLNAIIGEEIAPTDTGECTRVVTWYRYADTPRVTLRSVAGESRLLPIRRVDGRLALDLDGTRAEEVSRLVVDWPAKSLREVTLIDTPGIASLSHDVSARSHGFLTPEGGPSEADAIIYLMRHLHAADINFLESFRDAAVGQSGTVNAIAVLSRADEIGAGRIDSLVSARGIAARYRSDGALRKLALGVVPMAGLLAQSARTLREAEYAVLLELAALGRDEREALLVSVDRFIRPTPVLGSDPEARAQLLSRFGLFGIRLACVLLRTSVRDSTELAHELARRSGLGELLRLLDAQFHARAKDLKERTALVGVDALVRRRPRAGCERLAESIERIQASAHQFRELQLLATARTDGLGLPAELQAEAERLIGGEGVAAASRLGLPEDAAPEEIRAAGATSLRRWRTLAVNPLTDRATAEVCEVLVRSCEAAVARAAEGTPRSSLWLPIAAEPASGAGEQRDDRGDAREQQLSGEQHAQVEAGVAQRKERVGGHGDPRVREQEEQEHPADHTAPVHHQTQQQRLHHDDKDEAAHAGPVGNLGRPLKRALSLVGHQVGDQLLQLVQLRRPGKEGEADREEADDEARDPQGAGSGDRGRRRGGGLDRRG</sequence>
<dbReference type="Gene3D" id="3.40.50.300">
    <property type="entry name" value="P-loop containing nucleotide triphosphate hydrolases"/>
    <property type="match status" value="1"/>
</dbReference>
<dbReference type="Proteomes" id="UP001589896">
    <property type="component" value="Unassembled WGS sequence"/>
</dbReference>
<comment type="caution">
    <text evidence="3">The sequence shown here is derived from an EMBL/GenBank/DDBJ whole genome shotgun (WGS) entry which is preliminary data.</text>
</comment>
<feature type="domain" description="Dynamin N-terminal" evidence="2">
    <location>
        <begin position="47"/>
        <end position="179"/>
    </location>
</feature>
<gene>
    <name evidence="3" type="ORF">ACFFGH_10510</name>
</gene>
<dbReference type="SUPFAM" id="SSF52540">
    <property type="entry name" value="P-loop containing nucleoside triphosphate hydrolases"/>
    <property type="match status" value="1"/>
</dbReference>
<dbReference type="EMBL" id="JBHLTG010000002">
    <property type="protein sequence ID" value="MFC0678271.1"/>
    <property type="molecule type" value="Genomic_DNA"/>
</dbReference>
<feature type="compositionally biased region" description="Basic and acidic residues" evidence="1">
    <location>
        <begin position="514"/>
        <end position="524"/>
    </location>
</feature>
<feature type="region of interest" description="Disordered" evidence="1">
    <location>
        <begin position="502"/>
        <end position="596"/>
    </location>
</feature>
<proteinExistence type="predicted"/>
<keyword evidence="4" id="KW-1185">Reference proteome</keyword>
<accession>A0ABV6RN93</accession>
<dbReference type="RefSeq" id="WP_386667969.1">
    <property type="nucleotide sequence ID" value="NZ_JBHLTG010000002.1"/>
</dbReference>
<feature type="compositionally biased region" description="Acidic residues" evidence="1">
    <location>
        <begin position="630"/>
        <end position="639"/>
    </location>
</feature>
<reference evidence="3 4" key="1">
    <citation type="submission" date="2024-09" db="EMBL/GenBank/DDBJ databases">
        <authorList>
            <person name="Sun Q."/>
            <person name="Mori K."/>
        </authorList>
    </citation>
    <scope>NUCLEOTIDE SEQUENCE [LARGE SCALE GENOMIC DNA]</scope>
    <source>
        <strain evidence="3 4">KCTC 23076</strain>
    </source>
</reference>
<protein>
    <submittedName>
        <fullName evidence="3">Dynamin family protein</fullName>
    </submittedName>
</protein>
<feature type="region of interest" description="Disordered" evidence="1">
    <location>
        <begin position="616"/>
        <end position="662"/>
    </location>
</feature>
<evidence type="ECO:0000259" key="2">
    <source>
        <dbReference type="Pfam" id="PF00350"/>
    </source>
</evidence>
<name>A0ABV6RN93_9GAMM</name>
<dbReference type="InterPro" id="IPR027417">
    <property type="entry name" value="P-loop_NTPase"/>
</dbReference>
<dbReference type="InterPro" id="IPR045063">
    <property type="entry name" value="Dynamin_N"/>
</dbReference>
<evidence type="ECO:0000313" key="3">
    <source>
        <dbReference type="EMBL" id="MFC0678271.1"/>
    </source>
</evidence>
<feature type="compositionally biased region" description="Basic and acidic residues" evidence="1">
    <location>
        <begin position="541"/>
        <end position="565"/>
    </location>
</feature>
<evidence type="ECO:0000256" key="1">
    <source>
        <dbReference type="SAM" id="MobiDB-lite"/>
    </source>
</evidence>
<organism evidence="3 4">
    <name type="scientific">Lysobacter korlensis</name>
    <dbReference type="NCBI Taxonomy" id="553636"/>
    <lineage>
        <taxon>Bacteria</taxon>
        <taxon>Pseudomonadati</taxon>
        <taxon>Pseudomonadota</taxon>
        <taxon>Gammaproteobacteria</taxon>
        <taxon>Lysobacterales</taxon>
        <taxon>Lysobacteraceae</taxon>
        <taxon>Lysobacter</taxon>
    </lineage>
</organism>
<dbReference type="Pfam" id="PF00350">
    <property type="entry name" value="Dynamin_N"/>
    <property type="match status" value="1"/>
</dbReference>